<feature type="region of interest" description="Disordered" evidence="1">
    <location>
        <begin position="224"/>
        <end position="291"/>
    </location>
</feature>
<name>A0AA35WHN4_GEOBA</name>
<dbReference type="Proteomes" id="UP001174909">
    <property type="component" value="Unassembled WGS sequence"/>
</dbReference>
<organism evidence="3 4">
    <name type="scientific">Geodia barretti</name>
    <name type="common">Barrett's horny sponge</name>
    <dbReference type="NCBI Taxonomy" id="519541"/>
    <lineage>
        <taxon>Eukaryota</taxon>
        <taxon>Metazoa</taxon>
        <taxon>Porifera</taxon>
        <taxon>Demospongiae</taxon>
        <taxon>Heteroscleromorpha</taxon>
        <taxon>Tetractinellida</taxon>
        <taxon>Astrophorina</taxon>
        <taxon>Geodiidae</taxon>
        <taxon>Geodia</taxon>
    </lineage>
</organism>
<evidence type="ECO:0000256" key="1">
    <source>
        <dbReference type="SAM" id="MobiDB-lite"/>
    </source>
</evidence>
<keyword evidence="4" id="KW-1185">Reference proteome</keyword>
<feature type="region of interest" description="Disordered" evidence="1">
    <location>
        <begin position="603"/>
        <end position="715"/>
    </location>
</feature>
<accession>A0AA35WHN4</accession>
<reference evidence="3" key="1">
    <citation type="submission" date="2023-03" db="EMBL/GenBank/DDBJ databases">
        <authorList>
            <person name="Steffen K."/>
            <person name="Cardenas P."/>
        </authorList>
    </citation>
    <scope>NUCLEOTIDE SEQUENCE</scope>
</reference>
<dbReference type="InterPro" id="IPR001478">
    <property type="entry name" value="PDZ"/>
</dbReference>
<feature type="compositionally biased region" description="Low complexity" evidence="1">
    <location>
        <begin position="623"/>
        <end position="650"/>
    </location>
</feature>
<dbReference type="PANTHER" id="PTHR46360">
    <property type="entry name" value="DISKS LARGE HOMOLOG 5"/>
    <property type="match status" value="1"/>
</dbReference>
<feature type="compositionally biased region" description="Pro residues" evidence="1">
    <location>
        <begin position="610"/>
        <end position="622"/>
    </location>
</feature>
<dbReference type="SMART" id="SM00228">
    <property type="entry name" value="PDZ"/>
    <property type="match status" value="2"/>
</dbReference>
<feature type="compositionally biased region" description="Low complexity" evidence="1">
    <location>
        <begin position="705"/>
        <end position="715"/>
    </location>
</feature>
<dbReference type="CDD" id="cd00136">
    <property type="entry name" value="PDZ_canonical"/>
    <property type="match status" value="1"/>
</dbReference>
<dbReference type="EMBL" id="CASHTH010001645">
    <property type="protein sequence ID" value="CAI8017591.1"/>
    <property type="molecule type" value="Genomic_DNA"/>
</dbReference>
<dbReference type="PROSITE" id="PS50106">
    <property type="entry name" value="PDZ"/>
    <property type="match status" value="1"/>
</dbReference>
<gene>
    <name evidence="3" type="ORF">GBAR_LOCUS10666</name>
</gene>
<dbReference type="Gene3D" id="2.30.42.10">
    <property type="match status" value="1"/>
</dbReference>
<feature type="domain" description="PDZ" evidence="2">
    <location>
        <begin position="937"/>
        <end position="1012"/>
    </location>
</feature>
<dbReference type="InterPro" id="IPR036034">
    <property type="entry name" value="PDZ_sf"/>
</dbReference>
<comment type="caution">
    <text evidence="3">The sequence shown here is derived from an EMBL/GenBank/DDBJ whole genome shotgun (WGS) entry which is preliminary data.</text>
</comment>
<proteinExistence type="predicted"/>
<evidence type="ECO:0000313" key="4">
    <source>
        <dbReference type="Proteomes" id="UP001174909"/>
    </source>
</evidence>
<protein>
    <submittedName>
        <fullName evidence="3">Disks large homolog 5</fullName>
    </submittedName>
</protein>
<dbReference type="GO" id="GO:0005886">
    <property type="term" value="C:plasma membrane"/>
    <property type="evidence" value="ECO:0007669"/>
    <property type="project" value="TreeGrafter"/>
</dbReference>
<feature type="region of interest" description="Disordered" evidence="1">
    <location>
        <begin position="869"/>
        <end position="890"/>
    </location>
</feature>
<dbReference type="Pfam" id="PF00595">
    <property type="entry name" value="PDZ"/>
    <property type="match status" value="1"/>
</dbReference>
<feature type="compositionally biased region" description="Polar residues" evidence="1">
    <location>
        <begin position="277"/>
        <end position="288"/>
    </location>
</feature>
<dbReference type="GO" id="GO:0035331">
    <property type="term" value="P:negative regulation of hippo signaling"/>
    <property type="evidence" value="ECO:0007669"/>
    <property type="project" value="TreeGrafter"/>
</dbReference>
<evidence type="ECO:0000313" key="3">
    <source>
        <dbReference type="EMBL" id="CAI8017591.1"/>
    </source>
</evidence>
<dbReference type="PANTHER" id="PTHR46360:SF1">
    <property type="entry name" value="DISKS LARGE HOMOLOG 5"/>
    <property type="match status" value="1"/>
</dbReference>
<evidence type="ECO:0000259" key="2">
    <source>
        <dbReference type="PROSITE" id="PS50106"/>
    </source>
</evidence>
<dbReference type="InterPro" id="IPR053004">
    <property type="entry name" value="MAGUK_Signaling_Regulators"/>
</dbReference>
<sequence length="1105" mass="119901">MGRTRKRGKMAQFIVDKLEDSKQARWLSIAEGKFELTNWHDIAKEWFKEKPRNSDQVDAPCMLRKGLPRAFPGLEEVKGESIKEGTQYRSRVFVAPRELVHEVMMYIQNGRGGVHPPIMQAPPTSAPYHVQYQAIAPGQMAQFTHQVQSPPQVMSNGINSSPHMYYNTPENHPIKLDPDFMVDSPSASDTQSPYYVVPQHSGPGPFISTAQAAAGNLDGIDPGLADALAGNHHSPSSTIYSDPPDSASPYQQQPSHDVLQLPPGIGPGMVGEGGWISPNSHSQTNSPRYSPDPGEMVAAVGGGGASGGLSYPVNSMGVVMNPQPPHSAGPMSAVVSPPMQQSTMGGLISVKVVPDRSPLEGGGQMVLVFYNELPPGNKFVTFFSQKRNTSITVDTTQENAMVLYALIPRYDCPETVALQVYCEGRVLAQTEFTFYANTQYHSDQLFSYLVQNMPQYFQMDDISGAMGGADGGMGGGGASGAGGGGYGYYGNVPASMYGLLLGACRLGLEPLVYHTLKVTNMSKISGEQLQKAFTCSQEHGHQNLANCLKHLVRFTTFVTRGDSPVDSVLAEGSEKYLEKLNMGGEDPIATSHMILKSMLEASRSVRSIPTPSPSASPSPSPTHSPAHHSPSSTVTLPSPSPPSRRVSTTTKLQKQDSVKDPDEDLADTDSTPTATNLGFLGTGSLDGTGNQRGEHLVPRGGSGSGTNNSGSITPTSILDMELKDSLPPLQPRAERLSMRGTRSHRLVNAHSDDTDSAVSMSFDRTFEDHDLQREIERRMSGTFASSGLFSLNMSDTEKAVDVTIDPAASYGFASSLQYEGVFLVTEDYPPGEETIFRSGDRILAVGDTSVRGMSPDSFQELLEKETASGTSTKVKVLPRMERSPPPPASLSLHSLGSSLELTEKKLNRRQSEKQLLDSITLKVSNLLSMKASGKPRNVIITSSSEGFGFKVIGGNAVGLFVSEVKPVRKELCQGDQILEINGQDARHMTHYEASQLLRSCRDKVHLKVMDNGAKFTTVRDQFEFDSFYMRCVGDHKEACLRPNTVLRVVNTFLFSGHFWLAWIVDENGTDCELRKIPSPTKAKQQYGKEVYEEMEAPFAAQPTKA</sequence>
<dbReference type="SUPFAM" id="SSF50156">
    <property type="entry name" value="PDZ domain-like"/>
    <property type="match status" value="2"/>
</dbReference>
<dbReference type="AlphaFoldDB" id="A0AA35WHN4"/>